<gene>
    <name evidence="1" type="ORF">E2C01_086283</name>
</gene>
<keyword evidence="2" id="KW-1185">Reference proteome</keyword>
<reference evidence="1 2" key="1">
    <citation type="submission" date="2019-05" db="EMBL/GenBank/DDBJ databases">
        <title>Another draft genome of Portunus trituberculatus and its Hox gene families provides insights of decapod evolution.</title>
        <authorList>
            <person name="Jeong J.-H."/>
            <person name="Song I."/>
            <person name="Kim S."/>
            <person name="Choi T."/>
            <person name="Kim D."/>
            <person name="Ryu S."/>
            <person name="Kim W."/>
        </authorList>
    </citation>
    <scope>NUCLEOTIDE SEQUENCE [LARGE SCALE GENOMIC DNA]</scope>
    <source>
        <tissue evidence="1">Muscle</tissue>
    </source>
</reference>
<organism evidence="1 2">
    <name type="scientific">Portunus trituberculatus</name>
    <name type="common">Swimming crab</name>
    <name type="synonym">Neptunus trituberculatus</name>
    <dbReference type="NCBI Taxonomy" id="210409"/>
    <lineage>
        <taxon>Eukaryota</taxon>
        <taxon>Metazoa</taxon>
        <taxon>Ecdysozoa</taxon>
        <taxon>Arthropoda</taxon>
        <taxon>Crustacea</taxon>
        <taxon>Multicrustacea</taxon>
        <taxon>Malacostraca</taxon>
        <taxon>Eumalacostraca</taxon>
        <taxon>Eucarida</taxon>
        <taxon>Decapoda</taxon>
        <taxon>Pleocyemata</taxon>
        <taxon>Brachyura</taxon>
        <taxon>Eubrachyura</taxon>
        <taxon>Portunoidea</taxon>
        <taxon>Portunidae</taxon>
        <taxon>Portuninae</taxon>
        <taxon>Portunus</taxon>
    </lineage>
</organism>
<sequence>MEAQFLGTLGGTPSGPCAFRGFRPEGMESITTKNFNCRHEIARGRNKARIIQSGAVSKGLREDFSFTTDRRDDRGAIRMK</sequence>
<name>A0A5B7J8V8_PORTR</name>
<dbReference type="Proteomes" id="UP000324222">
    <property type="component" value="Unassembled WGS sequence"/>
</dbReference>
<comment type="caution">
    <text evidence="1">The sequence shown here is derived from an EMBL/GenBank/DDBJ whole genome shotgun (WGS) entry which is preliminary data.</text>
</comment>
<dbReference type="AlphaFoldDB" id="A0A5B7J8V8"/>
<evidence type="ECO:0000313" key="1">
    <source>
        <dbReference type="EMBL" id="MPC91259.1"/>
    </source>
</evidence>
<proteinExistence type="predicted"/>
<protein>
    <submittedName>
        <fullName evidence="1">Uncharacterized protein</fullName>
    </submittedName>
</protein>
<accession>A0A5B7J8V8</accession>
<evidence type="ECO:0000313" key="2">
    <source>
        <dbReference type="Proteomes" id="UP000324222"/>
    </source>
</evidence>
<dbReference type="EMBL" id="VSRR010087136">
    <property type="protein sequence ID" value="MPC91259.1"/>
    <property type="molecule type" value="Genomic_DNA"/>
</dbReference>